<dbReference type="EMBL" id="JBHUMY010000006">
    <property type="protein sequence ID" value="MFD2659857.1"/>
    <property type="molecule type" value="Genomic_DNA"/>
</dbReference>
<name>A0ABW5QU26_9BACL</name>
<dbReference type="Pfam" id="PF08713">
    <property type="entry name" value="DNA_alkylation"/>
    <property type="match status" value="1"/>
</dbReference>
<keyword evidence="2" id="KW-1185">Reference proteome</keyword>
<sequence>MAEPLKNMYHESFLREFGMKVQGAYSRFQTESFVSGVLGEGWDTLELKGRIRRIASVLGAHLPERYADALDVLFRIDGECVGFPYLFFPDFVEVYGQAEGDWDLSMRALERFTARSSAEFAIRAFILRDPERAMTRMRQWASHSNEHIRRLASEGCRPRLPWGQSLPIFKRDPAPVLQVLELLKADSALYVRKSVANNLNDIAKDHPQLVLRTAKSWIGTHPDTDWIVRHACRTMIRKADPEALALFGYAEGEEGDPVAVSGSIKASPSKLAVGDSCRLTYELRVRDGGPSRVRVEYGIDFVKAKGQTSRKLFLLSDKTVPGGSVVSGTRAHRFADLTTRKHYPGEHRIVLLVNGKEAAGTAIYLSGAEEAVKAD</sequence>
<dbReference type="Proteomes" id="UP001597493">
    <property type="component" value="Unassembled WGS sequence"/>
</dbReference>
<dbReference type="RefSeq" id="WP_379270536.1">
    <property type="nucleotide sequence ID" value="NZ_JBHUGT010000015.1"/>
</dbReference>
<evidence type="ECO:0000313" key="1">
    <source>
        <dbReference type="EMBL" id="MFD2659857.1"/>
    </source>
</evidence>
<evidence type="ECO:0000313" key="2">
    <source>
        <dbReference type="Proteomes" id="UP001597493"/>
    </source>
</evidence>
<dbReference type="SUPFAM" id="SSF48371">
    <property type="entry name" value="ARM repeat"/>
    <property type="match status" value="1"/>
</dbReference>
<reference evidence="2" key="1">
    <citation type="journal article" date="2019" name="Int. J. Syst. Evol. Microbiol.">
        <title>The Global Catalogue of Microorganisms (GCM) 10K type strain sequencing project: providing services to taxonomists for standard genome sequencing and annotation.</title>
        <authorList>
            <consortium name="The Broad Institute Genomics Platform"/>
            <consortium name="The Broad Institute Genome Sequencing Center for Infectious Disease"/>
            <person name="Wu L."/>
            <person name="Ma J."/>
        </authorList>
    </citation>
    <scope>NUCLEOTIDE SEQUENCE [LARGE SCALE GENOMIC DNA]</scope>
    <source>
        <strain evidence="2">TISTR 1827</strain>
    </source>
</reference>
<comment type="caution">
    <text evidence="1">The sequence shown here is derived from an EMBL/GenBank/DDBJ whole genome shotgun (WGS) entry which is preliminary data.</text>
</comment>
<accession>A0ABW5QU26</accession>
<proteinExistence type="predicted"/>
<dbReference type="InterPro" id="IPR014825">
    <property type="entry name" value="DNA_alkylation"/>
</dbReference>
<dbReference type="Gene3D" id="1.25.40.290">
    <property type="entry name" value="ARM repeat domains"/>
    <property type="match status" value="1"/>
</dbReference>
<dbReference type="InterPro" id="IPR016024">
    <property type="entry name" value="ARM-type_fold"/>
</dbReference>
<organism evidence="1 2">
    <name type="scientific">Paenibacillus thailandensis</name>
    <dbReference type="NCBI Taxonomy" id="393250"/>
    <lineage>
        <taxon>Bacteria</taxon>
        <taxon>Bacillati</taxon>
        <taxon>Bacillota</taxon>
        <taxon>Bacilli</taxon>
        <taxon>Bacillales</taxon>
        <taxon>Paenibacillaceae</taxon>
        <taxon>Paenibacillus</taxon>
    </lineage>
</organism>
<gene>
    <name evidence="1" type="ORF">ACFSW5_06185</name>
</gene>
<protein>
    <submittedName>
        <fullName evidence="1">DNA alkylation repair protein</fullName>
    </submittedName>
</protein>